<accession>A0A354YY20</accession>
<name>A0A354YY20_9FIRM</name>
<keyword evidence="1" id="KW-1003">Cell membrane</keyword>
<gene>
    <name evidence="2" type="ORF">DDZ44_09935</name>
</gene>
<evidence type="ECO:0000256" key="1">
    <source>
        <dbReference type="HAMAP-Rule" id="MF_02088"/>
    </source>
</evidence>
<keyword evidence="1" id="KW-0472">Membrane</keyword>
<dbReference type="InterPro" id="IPR003744">
    <property type="entry name" value="YhhQ"/>
</dbReference>
<dbReference type="GO" id="GO:0005886">
    <property type="term" value="C:plasma membrane"/>
    <property type="evidence" value="ECO:0007669"/>
    <property type="project" value="UniProtKB-SubCell"/>
</dbReference>
<comment type="caution">
    <text evidence="2">The sequence shown here is derived from an EMBL/GenBank/DDBJ whole genome shotgun (WGS) entry which is preliminary data.</text>
</comment>
<keyword evidence="1" id="KW-1133">Transmembrane helix</keyword>
<evidence type="ECO:0000313" key="3">
    <source>
        <dbReference type="Proteomes" id="UP000263273"/>
    </source>
</evidence>
<feature type="transmembrane region" description="Helical" evidence="1">
    <location>
        <begin position="36"/>
        <end position="58"/>
    </location>
</feature>
<keyword evidence="1" id="KW-0812">Transmembrane</keyword>
<dbReference type="Pfam" id="PF02592">
    <property type="entry name" value="Vut_1"/>
    <property type="match status" value="1"/>
</dbReference>
<dbReference type="Proteomes" id="UP000263273">
    <property type="component" value="Unassembled WGS sequence"/>
</dbReference>
<comment type="similarity">
    <text evidence="1">Belongs to the vitamin uptake transporter (VUT/ECF) (TC 2.A.88) family. Q precursor transporter subfamily.</text>
</comment>
<feature type="transmembrane region" description="Helical" evidence="1">
    <location>
        <begin position="70"/>
        <end position="93"/>
    </location>
</feature>
<dbReference type="AlphaFoldDB" id="A0A354YY20"/>
<feature type="transmembrane region" description="Helical" evidence="1">
    <location>
        <begin position="185"/>
        <end position="206"/>
    </location>
</feature>
<comment type="function">
    <text evidence="1">Involved in the import of queuosine (Q) precursors, required for Q precursor salvage.</text>
</comment>
<feature type="transmembrane region" description="Helical" evidence="1">
    <location>
        <begin position="153"/>
        <end position="173"/>
    </location>
</feature>
<reference evidence="2 3" key="1">
    <citation type="journal article" date="2018" name="Nat. Biotechnol.">
        <title>A standardized bacterial taxonomy based on genome phylogeny substantially revises the tree of life.</title>
        <authorList>
            <person name="Parks D.H."/>
            <person name="Chuvochina M."/>
            <person name="Waite D.W."/>
            <person name="Rinke C."/>
            <person name="Skarshewski A."/>
            <person name="Chaumeil P.A."/>
            <person name="Hugenholtz P."/>
        </authorList>
    </citation>
    <scope>NUCLEOTIDE SEQUENCE [LARGE SCALE GENOMIC DNA]</scope>
    <source>
        <strain evidence="2">UBA10948</strain>
    </source>
</reference>
<proteinExistence type="inferred from homology"/>
<sequence>MLKEQNRLSHLFVIIACLFVTSLLLSNIIAGKLITIGSMILPGAVILFPLAYIFGDILTEVYGYGRARMVIWTGFACNILMVGVFFLVMAIPSPGFFEAEEAFATVLGMTPRIVSASLLAYLLGEFSNAAILSRMKILTRGKWLWTRTIGSTLIGEGLDTIVFITVCFLGVVPNAVLLQMVLYQYLFKVAFEILATPLTYAVVGWLKRREGIDTYDHAVSYNPFQLDI</sequence>
<dbReference type="GO" id="GO:0022857">
    <property type="term" value="F:transmembrane transporter activity"/>
    <property type="evidence" value="ECO:0007669"/>
    <property type="project" value="UniProtKB-UniRule"/>
</dbReference>
<organism evidence="2 3">
    <name type="scientific">Syntrophomonas wolfei</name>
    <dbReference type="NCBI Taxonomy" id="863"/>
    <lineage>
        <taxon>Bacteria</taxon>
        <taxon>Bacillati</taxon>
        <taxon>Bacillota</taxon>
        <taxon>Clostridia</taxon>
        <taxon>Eubacteriales</taxon>
        <taxon>Syntrophomonadaceae</taxon>
        <taxon>Syntrophomonas</taxon>
    </lineage>
</organism>
<feature type="transmembrane region" description="Helical" evidence="1">
    <location>
        <begin position="113"/>
        <end position="132"/>
    </location>
</feature>
<dbReference type="PANTHER" id="PTHR34300:SF2">
    <property type="entry name" value="QUEUOSINE PRECURSOR TRANSPORTER-RELATED"/>
    <property type="match status" value="1"/>
</dbReference>
<dbReference type="HAMAP" id="MF_02088">
    <property type="entry name" value="Q_prec_transport"/>
    <property type="match status" value="1"/>
</dbReference>
<dbReference type="STRING" id="378794.GCA_001570625_02077"/>
<evidence type="ECO:0000313" key="2">
    <source>
        <dbReference type="EMBL" id="HBK54243.1"/>
    </source>
</evidence>
<dbReference type="NCBIfam" id="TIGR00697">
    <property type="entry name" value="queuosine precursor transporter"/>
    <property type="match status" value="1"/>
</dbReference>
<keyword evidence="1" id="KW-0813">Transport</keyword>
<comment type="subcellular location">
    <subcellularLocation>
        <location evidence="1">Cell membrane</location>
        <topology evidence="1">Multi-pass membrane protein</topology>
    </subcellularLocation>
</comment>
<feature type="transmembrane region" description="Helical" evidence="1">
    <location>
        <begin position="12"/>
        <end position="30"/>
    </location>
</feature>
<dbReference type="RefSeq" id="WP_061214526.1">
    <property type="nucleotide sequence ID" value="NZ_DCDX01000070.1"/>
</dbReference>
<dbReference type="EMBL" id="DNZF01000213">
    <property type="protein sequence ID" value="HBK54243.1"/>
    <property type="molecule type" value="Genomic_DNA"/>
</dbReference>
<protein>
    <recommendedName>
        <fullName evidence="1">Probable queuosine precursor transporter</fullName>
        <shortName evidence="1">Q precursor transporter</shortName>
    </recommendedName>
</protein>
<dbReference type="PANTHER" id="PTHR34300">
    <property type="entry name" value="QUEUOSINE PRECURSOR TRANSPORTER-RELATED"/>
    <property type="match status" value="1"/>
</dbReference>